<dbReference type="InterPro" id="IPR002831">
    <property type="entry name" value="Tscrpt_reg_TrmB_N"/>
</dbReference>
<organism evidence="2 3">
    <name type="scientific">Candidatus Magasanikbacteria bacterium RIFOXYD2_FULL_41_14</name>
    <dbReference type="NCBI Taxonomy" id="1798709"/>
    <lineage>
        <taxon>Bacteria</taxon>
        <taxon>Candidatus Magasanikiibacteriota</taxon>
    </lineage>
</organism>
<dbReference type="Pfam" id="PF01978">
    <property type="entry name" value="TrmB"/>
    <property type="match status" value="1"/>
</dbReference>
<dbReference type="Gene3D" id="1.10.10.10">
    <property type="entry name" value="Winged helix-like DNA-binding domain superfamily/Winged helix DNA-binding domain"/>
    <property type="match status" value="1"/>
</dbReference>
<gene>
    <name evidence="2" type="ORF">A2538_02465</name>
</gene>
<sequence>MDIDILKKLGFSDKCVKAYLTLLRLGPASVRDLAQASGLNRGSAYDALQWLEERGLVGFYKQETRQTFVAEDPAKLKRLAKEKRVELELAEKRLEPMTLELQAIYNSGGQRPVARYYEKKELNNILEDVLAVCEGDAESTYRIYSAEGVREYLYADFPSFSDARIAKGVKVKVIALGAGGELRGFDERKWLPKVKDTGTYIIIYPGKTAYISLDARGEPLGVVIENQGVFETQKSIFDELWNKLPIKK</sequence>
<evidence type="ECO:0000313" key="3">
    <source>
        <dbReference type="Proteomes" id="UP000178254"/>
    </source>
</evidence>
<dbReference type="InterPro" id="IPR036388">
    <property type="entry name" value="WH-like_DNA-bd_sf"/>
</dbReference>
<accession>A0A1F6PCQ3</accession>
<name>A0A1F6PCQ3_9BACT</name>
<dbReference type="InterPro" id="IPR036390">
    <property type="entry name" value="WH_DNA-bd_sf"/>
</dbReference>
<dbReference type="EMBL" id="MFRE01000022">
    <property type="protein sequence ID" value="OGH93724.1"/>
    <property type="molecule type" value="Genomic_DNA"/>
</dbReference>
<evidence type="ECO:0000259" key="1">
    <source>
        <dbReference type="Pfam" id="PF01978"/>
    </source>
</evidence>
<dbReference type="PANTHER" id="PTHR34293">
    <property type="entry name" value="HTH-TYPE TRANSCRIPTIONAL REGULATOR TRMBL2"/>
    <property type="match status" value="1"/>
</dbReference>
<dbReference type="Proteomes" id="UP000178254">
    <property type="component" value="Unassembled WGS sequence"/>
</dbReference>
<feature type="domain" description="Transcription regulator TrmB N-terminal" evidence="1">
    <location>
        <begin position="6"/>
        <end position="73"/>
    </location>
</feature>
<dbReference type="AlphaFoldDB" id="A0A1F6PCQ3"/>
<proteinExistence type="predicted"/>
<comment type="caution">
    <text evidence="2">The sequence shown here is derived from an EMBL/GenBank/DDBJ whole genome shotgun (WGS) entry which is preliminary data.</text>
</comment>
<protein>
    <recommendedName>
        <fullName evidence="1">Transcription regulator TrmB N-terminal domain-containing protein</fullName>
    </recommendedName>
</protein>
<dbReference type="SUPFAM" id="SSF46785">
    <property type="entry name" value="Winged helix' DNA-binding domain"/>
    <property type="match status" value="1"/>
</dbReference>
<dbReference type="InterPro" id="IPR051797">
    <property type="entry name" value="TrmB-like"/>
</dbReference>
<dbReference type="PANTHER" id="PTHR34293:SF1">
    <property type="entry name" value="HTH-TYPE TRANSCRIPTIONAL REGULATOR TRMBL2"/>
    <property type="match status" value="1"/>
</dbReference>
<reference evidence="2 3" key="1">
    <citation type="journal article" date="2016" name="Nat. Commun.">
        <title>Thousands of microbial genomes shed light on interconnected biogeochemical processes in an aquifer system.</title>
        <authorList>
            <person name="Anantharaman K."/>
            <person name="Brown C.T."/>
            <person name="Hug L.A."/>
            <person name="Sharon I."/>
            <person name="Castelle C.J."/>
            <person name="Probst A.J."/>
            <person name="Thomas B.C."/>
            <person name="Singh A."/>
            <person name="Wilkins M.J."/>
            <person name="Karaoz U."/>
            <person name="Brodie E.L."/>
            <person name="Williams K.H."/>
            <person name="Hubbard S.S."/>
            <person name="Banfield J.F."/>
        </authorList>
    </citation>
    <scope>NUCLEOTIDE SEQUENCE [LARGE SCALE GENOMIC DNA]</scope>
</reference>
<evidence type="ECO:0000313" key="2">
    <source>
        <dbReference type="EMBL" id="OGH93724.1"/>
    </source>
</evidence>
<dbReference type="STRING" id="1798709.A2538_02465"/>